<name>A0A2W4Y7K6_9CYAN</name>
<dbReference type="PANTHER" id="PTHR40076">
    <property type="entry name" value="MEMBRANE PROTEIN-RELATED"/>
    <property type="match status" value="1"/>
</dbReference>
<proteinExistence type="predicted"/>
<accession>A0A2W4Y7K6</accession>
<dbReference type="InterPro" id="IPR010380">
    <property type="entry name" value="DUF975"/>
</dbReference>
<keyword evidence="1" id="KW-0472">Membrane</keyword>
<evidence type="ECO:0008006" key="4">
    <source>
        <dbReference type="Google" id="ProtNLM"/>
    </source>
</evidence>
<feature type="transmembrane region" description="Helical" evidence="1">
    <location>
        <begin position="166"/>
        <end position="190"/>
    </location>
</feature>
<dbReference type="AlphaFoldDB" id="A0A2W4Y7K6"/>
<gene>
    <name evidence="2" type="ORF">DCF19_05620</name>
</gene>
<sequence length="218" mass="23744">MNTSGNEQLDILLQKDYEVNVEKYFRKGWQILQPSFGPMIGFFVVIALINAVLSFIPAVGGSVAALVATPLAAGYTFVVLAVLRGQSFTFTDFFKGLTNKYFLQLFLISLVGGVLCALGYLLLLLPGIYLSVSYIFAIQFAVDWDLEFFPALETSRKLVSKQWLQVFVLLLALLALNFVGALLLGIGVLVTAPLSLCIIVSAYDDIAGNRANGSTREA</sequence>
<feature type="transmembrane region" description="Helical" evidence="1">
    <location>
        <begin position="36"/>
        <end position="56"/>
    </location>
</feature>
<dbReference type="PANTHER" id="PTHR40076:SF1">
    <property type="entry name" value="MEMBRANE PROTEIN"/>
    <property type="match status" value="1"/>
</dbReference>
<feature type="transmembrane region" description="Helical" evidence="1">
    <location>
        <begin position="62"/>
        <end position="83"/>
    </location>
</feature>
<dbReference type="Proteomes" id="UP000249467">
    <property type="component" value="Unassembled WGS sequence"/>
</dbReference>
<keyword evidence="1" id="KW-0812">Transmembrane</keyword>
<organism evidence="2 3">
    <name type="scientific">Pseudanabaena frigida</name>
    <dbReference type="NCBI Taxonomy" id="945775"/>
    <lineage>
        <taxon>Bacteria</taxon>
        <taxon>Bacillati</taxon>
        <taxon>Cyanobacteriota</taxon>
        <taxon>Cyanophyceae</taxon>
        <taxon>Pseudanabaenales</taxon>
        <taxon>Pseudanabaenaceae</taxon>
        <taxon>Pseudanabaena</taxon>
    </lineage>
</organism>
<comment type="caution">
    <text evidence="2">The sequence shown here is derived from an EMBL/GenBank/DDBJ whole genome shotgun (WGS) entry which is preliminary data.</text>
</comment>
<feature type="transmembrane region" description="Helical" evidence="1">
    <location>
        <begin position="103"/>
        <end position="122"/>
    </location>
</feature>
<reference evidence="2 3" key="2">
    <citation type="submission" date="2018-06" db="EMBL/GenBank/DDBJ databases">
        <title>Metagenomic assembly of (sub)arctic Cyanobacteria and their associated microbiome from non-axenic cultures.</title>
        <authorList>
            <person name="Baurain D."/>
        </authorList>
    </citation>
    <scope>NUCLEOTIDE SEQUENCE [LARGE SCALE GENOMIC DNA]</scope>
    <source>
        <strain evidence="2">ULC066bin1</strain>
    </source>
</reference>
<dbReference type="EMBL" id="QBML01000005">
    <property type="protein sequence ID" value="PZO43421.1"/>
    <property type="molecule type" value="Genomic_DNA"/>
</dbReference>
<evidence type="ECO:0000313" key="2">
    <source>
        <dbReference type="EMBL" id="PZO43421.1"/>
    </source>
</evidence>
<evidence type="ECO:0000313" key="3">
    <source>
        <dbReference type="Proteomes" id="UP000249467"/>
    </source>
</evidence>
<protein>
    <recommendedName>
        <fullName evidence="4">DUF975 domain-containing protein</fullName>
    </recommendedName>
</protein>
<reference evidence="2 3" key="1">
    <citation type="submission" date="2018-04" db="EMBL/GenBank/DDBJ databases">
        <authorList>
            <person name="Go L.Y."/>
            <person name="Mitchell J.A."/>
        </authorList>
    </citation>
    <scope>NUCLEOTIDE SEQUENCE [LARGE SCALE GENOMIC DNA]</scope>
    <source>
        <strain evidence="2">ULC066bin1</strain>
    </source>
</reference>
<evidence type="ECO:0000256" key="1">
    <source>
        <dbReference type="SAM" id="Phobius"/>
    </source>
</evidence>
<keyword evidence="1" id="KW-1133">Transmembrane helix</keyword>